<feature type="domain" description="Porin" evidence="2">
    <location>
        <begin position="7"/>
        <end position="291"/>
    </location>
</feature>
<feature type="chain" id="PRO_5016114519" evidence="1">
    <location>
        <begin position="20"/>
        <end position="307"/>
    </location>
</feature>
<sequence length="307" mass="31636">MKKLLLATTVLTLSAGVAAADVTLSGDARMGVTYDNTADNKAGFTSRARVTFTLSGETDSGMAFGASFRADNSLIGVDFTEDEFEDAVTPGAAFGSAGSVFISGEFGRLTMGDTNGATEQVTGDLHGVGLTGLGDRNEFTYLGNTGSLRPTARYDYTIEGFTVAISHTNPSNDLKVAAIGAGYTFEGFTVGLGAERETGGPAATRTHGVISAAYAIDGISVKAMYGRLTQSGADNANQYGLSASGTFDAVTVSAFGRQDFNKDRHIGIGASYDLGGGASLKGGIVNTNFDADVKSRTRADMGLAFTF</sequence>
<reference evidence="3 4" key="1">
    <citation type="submission" date="2018-06" db="EMBL/GenBank/DDBJ databases">
        <title>Genomic Encyclopedia of Archaeal and Bacterial Type Strains, Phase II (KMG-II): from individual species to whole genera.</title>
        <authorList>
            <person name="Goeker M."/>
        </authorList>
    </citation>
    <scope>NUCLEOTIDE SEQUENCE [LARGE SCALE GENOMIC DNA]</scope>
    <source>
        <strain evidence="3 4">DSM 13087</strain>
    </source>
</reference>
<dbReference type="AlphaFoldDB" id="A0A2W7QDC7"/>
<proteinExistence type="predicted"/>
<dbReference type="EMBL" id="QKZQ01000009">
    <property type="protein sequence ID" value="PZX42117.1"/>
    <property type="molecule type" value="Genomic_DNA"/>
</dbReference>
<evidence type="ECO:0000259" key="2">
    <source>
        <dbReference type="Pfam" id="PF13609"/>
    </source>
</evidence>
<dbReference type="STRING" id="121821.GCA_001870675_00511"/>
<dbReference type="SUPFAM" id="SSF56935">
    <property type="entry name" value="Porins"/>
    <property type="match status" value="1"/>
</dbReference>
<dbReference type="Pfam" id="PF13609">
    <property type="entry name" value="Porin_4"/>
    <property type="match status" value="1"/>
</dbReference>
<dbReference type="Gene3D" id="2.40.160.10">
    <property type="entry name" value="Porin"/>
    <property type="match status" value="1"/>
</dbReference>
<organism evidence="3 4">
    <name type="scientific">Roseinatronobacter thiooxidans</name>
    <dbReference type="NCBI Taxonomy" id="121821"/>
    <lineage>
        <taxon>Bacteria</taxon>
        <taxon>Pseudomonadati</taxon>
        <taxon>Pseudomonadota</taxon>
        <taxon>Alphaproteobacteria</taxon>
        <taxon>Rhodobacterales</taxon>
        <taxon>Paracoccaceae</taxon>
        <taxon>Roseinatronobacter</taxon>
    </lineage>
</organism>
<evidence type="ECO:0000313" key="3">
    <source>
        <dbReference type="EMBL" id="PZX42117.1"/>
    </source>
</evidence>
<evidence type="ECO:0000256" key="1">
    <source>
        <dbReference type="SAM" id="SignalP"/>
    </source>
</evidence>
<feature type="signal peptide" evidence="1">
    <location>
        <begin position="1"/>
        <end position="19"/>
    </location>
</feature>
<name>A0A2W7QDC7_9RHOB</name>
<dbReference type="RefSeq" id="WP_071469370.1">
    <property type="nucleotide sequence ID" value="NZ_MEHT01000012.1"/>
</dbReference>
<dbReference type="Proteomes" id="UP000249364">
    <property type="component" value="Unassembled WGS sequence"/>
</dbReference>
<comment type="caution">
    <text evidence="3">The sequence shown here is derived from an EMBL/GenBank/DDBJ whole genome shotgun (WGS) entry which is preliminary data.</text>
</comment>
<accession>A0A2W7QDC7</accession>
<dbReference type="InterPro" id="IPR023614">
    <property type="entry name" value="Porin_dom_sf"/>
</dbReference>
<dbReference type="GO" id="GO:0016020">
    <property type="term" value="C:membrane"/>
    <property type="evidence" value="ECO:0007669"/>
    <property type="project" value="InterPro"/>
</dbReference>
<gene>
    <name evidence="3" type="ORF">LY56_02106</name>
</gene>
<dbReference type="GO" id="GO:0015288">
    <property type="term" value="F:porin activity"/>
    <property type="evidence" value="ECO:0007669"/>
    <property type="project" value="InterPro"/>
</dbReference>
<evidence type="ECO:0000313" key="4">
    <source>
        <dbReference type="Proteomes" id="UP000249364"/>
    </source>
</evidence>
<keyword evidence="1" id="KW-0732">Signal</keyword>
<keyword evidence="4" id="KW-1185">Reference proteome</keyword>
<dbReference type="InterPro" id="IPR033900">
    <property type="entry name" value="Gram_neg_porin_domain"/>
</dbReference>
<protein>
    <submittedName>
        <fullName evidence="3">Outer membrane protein OmpU</fullName>
    </submittedName>
</protein>